<feature type="compositionally biased region" description="Basic and acidic residues" evidence="2">
    <location>
        <begin position="93"/>
        <end position="104"/>
    </location>
</feature>
<name>A0A7R9Y404_9VIRI</name>
<organism evidence="4">
    <name type="scientific">Prasinoderma coloniale</name>
    <dbReference type="NCBI Taxonomy" id="156133"/>
    <lineage>
        <taxon>Eukaryota</taxon>
        <taxon>Viridiplantae</taxon>
        <taxon>Prasinodermophyta</taxon>
        <taxon>Prasinodermophyceae</taxon>
        <taxon>Prasinodermales</taxon>
        <taxon>Prasinodermaceae</taxon>
        <taxon>Prasinoderma</taxon>
    </lineage>
</organism>
<dbReference type="PROSITE" id="PS00105">
    <property type="entry name" value="AA_TRANSFER_CLASS_1"/>
    <property type="match status" value="1"/>
</dbReference>
<dbReference type="InterPro" id="IPR004838">
    <property type="entry name" value="NHTrfase_class1_PyrdxlP-BS"/>
</dbReference>
<feature type="compositionally biased region" description="Basic and acidic residues" evidence="2">
    <location>
        <begin position="120"/>
        <end position="129"/>
    </location>
</feature>
<dbReference type="GO" id="GO:0030170">
    <property type="term" value="F:pyridoxal phosphate binding"/>
    <property type="evidence" value="ECO:0007669"/>
    <property type="project" value="InterPro"/>
</dbReference>
<evidence type="ECO:0000256" key="1">
    <source>
        <dbReference type="ARBA" id="ARBA00022898"/>
    </source>
</evidence>
<evidence type="ECO:0000313" key="4">
    <source>
        <dbReference type="EMBL" id="CAD8242323.1"/>
    </source>
</evidence>
<feature type="domain" description="RAP" evidence="3">
    <location>
        <begin position="519"/>
        <end position="577"/>
    </location>
</feature>
<dbReference type="EMBL" id="HBDZ01009902">
    <property type="protein sequence ID" value="CAD8242323.1"/>
    <property type="molecule type" value="Transcribed_RNA"/>
</dbReference>
<dbReference type="GO" id="GO:0003824">
    <property type="term" value="F:catalytic activity"/>
    <property type="evidence" value="ECO:0007669"/>
    <property type="project" value="InterPro"/>
</dbReference>
<feature type="region of interest" description="Disordered" evidence="2">
    <location>
        <begin position="16"/>
        <end position="52"/>
    </location>
</feature>
<dbReference type="PROSITE" id="PS51286">
    <property type="entry name" value="RAP"/>
    <property type="match status" value="1"/>
</dbReference>
<dbReference type="InterPro" id="IPR013584">
    <property type="entry name" value="RAP"/>
</dbReference>
<reference evidence="4" key="1">
    <citation type="submission" date="2021-01" db="EMBL/GenBank/DDBJ databases">
        <authorList>
            <person name="Corre E."/>
            <person name="Pelletier E."/>
            <person name="Niang G."/>
            <person name="Scheremetjew M."/>
            <person name="Finn R."/>
            <person name="Kale V."/>
            <person name="Holt S."/>
            <person name="Cochrane G."/>
            <person name="Meng A."/>
            <person name="Brown T."/>
            <person name="Cohen L."/>
        </authorList>
    </citation>
    <scope>NUCLEOTIDE SEQUENCE</scope>
    <source>
        <strain evidence="4">CCMP1413</strain>
    </source>
</reference>
<dbReference type="SMART" id="SM00952">
    <property type="entry name" value="RAP"/>
    <property type="match status" value="1"/>
</dbReference>
<protein>
    <recommendedName>
        <fullName evidence="3">RAP domain-containing protein</fullName>
    </recommendedName>
</protein>
<dbReference type="Pfam" id="PF08373">
    <property type="entry name" value="RAP"/>
    <property type="match status" value="1"/>
</dbReference>
<proteinExistence type="predicted"/>
<feature type="region of interest" description="Disordered" evidence="2">
    <location>
        <begin position="93"/>
        <end position="146"/>
    </location>
</feature>
<keyword evidence="1" id="KW-0663">Pyridoxal phosphate</keyword>
<evidence type="ECO:0000256" key="2">
    <source>
        <dbReference type="SAM" id="MobiDB-lite"/>
    </source>
</evidence>
<evidence type="ECO:0000259" key="3">
    <source>
        <dbReference type="PROSITE" id="PS51286"/>
    </source>
</evidence>
<gene>
    <name evidence="4" type="ORF">PCOL08062_LOCUS7561</name>
</gene>
<feature type="compositionally biased region" description="Basic residues" evidence="2">
    <location>
        <begin position="105"/>
        <end position="119"/>
    </location>
</feature>
<sequence length="586" mass="62296">MAFACARVGHPQACAARADTRGARRVQPRARAAGVGDVESEGDGGSTPPAAAAAGVGISLNAREPRVGEYSRVASTPEYSLAADARARAEARLAERRADAEATKHKPNAMRRQKRQRRRERMEAAETRRQRQRERRAKAAEKRGAAPLARLETPGEVRFHLGYAGTPLEAVRLASTRLHLDNVGTGLAYAVSEAGANAGTAAARQQERLALVSTENFRAATRRLIDAGAQAPASELASAAKAHLLAGERVGLRYADDLQELAAAAADSLGGPYSVSLSEEALANLLYVFAKLRIDCPRLYATAAEKIAMQGASELRPEALSAALWALATMGNNDARGDEGHADAEGGQDELVPLLQVLSYHWRDSPGEGALSLENYGLSELASCGWALVVADEHNSPAFGALWDRMCGLEPVVWASAKKRELQQVWQMLTALDTVGGEYGAELCSRLPPVALQGARAAFDASDVTVSSAAKEVQLALERLGERVELESLLATPTGVGGLRADMLVLPRPSVQGESEPAVAVEVDGPSHFTADGSRETGPTRLTTRVMSAMGYRVVRVGWTELLSMPTRGDQVEALKRKLAAVRAGK</sequence>
<dbReference type="AlphaFoldDB" id="A0A7R9Y404"/>
<accession>A0A7R9Y404</accession>